<evidence type="ECO:0000256" key="2">
    <source>
        <dbReference type="PROSITE-ProRule" id="PRU00335"/>
    </source>
</evidence>
<keyword evidence="5" id="KW-1185">Reference proteome</keyword>
<dbReference type="PANTHER" id="PTHR43479">
    <property type="entry name" value="ACREF/ENVCD OPERON REPRESSOR-RELATED"/>
    <property type="match status" value="1"/>
</dbReference>
<accession>A0A369QL60</accession>
<dbReference type="InterPro" id="IPR023772">
    <property type="entry name" value="DNA-bd_HTH_TetR-type_CS"/>
</dbReference>
<dbReference type="AlphaFoldDB" id="A0A369QL60"/>
<name>A0A369QL60_9BACT</name>
<reference evidence="4 5" key="1">
    <citation type="submission" date="2018-04" db="EMBL/GenBank/DDBJ databases">
        <title>Adhaeribacter sp. HMF7616 genome sequencing and assembly.</title>
        <authorList>
            <person name="Kang H."/>
            <person name="Kang J."/>
            <person name="Cha I."/>
            <person name="Kim H."/>
            <person name="Joh K."/>
        </authorList>
    </citation>
    <scope>NUCLEOTIDE SEQUENCE [LARGE SCALE GENOMIC DNA]</scope>
    <source>
        <strain evidence="4 5">HMF7616</strain>
    </source>
</reference>
<dbReference type="PROSITE" id="PS50977">
    <property type="entry name" value="HTH_TETR_2"/>
    <property type="match status" value="1"/>
</dbReference>
<comment type="caution">
    <text evidence="4">The sequence shown here is derived from an EMBL/GenBank/DDBJ whole genome shotgun (WGS) entry which is preliminary data.</text>
</comment>
<dbReference type="PRINTS" id="PR00455">
    <property type="entry name" value="HTHTETR"/>
</dbReference>
<dbReference type="Pfam" id="PF00440">
    <property type="entry name" value="TetR_N"/>
    <property type="match status" value="1"/>
</dbReference>
<dbReference type="RefSeq" id="WP_158546176.1">
    <property type="nucleotide sequence ID" value="NZ_QASA01000001.1"/>
</dbReference>
<proteinExistence type="predicted"/>
<dbReference type="Gene3D" id="1.10.357.10">
    <property type="entry name" value="Tetracycline Repressor, domain 2"/>
    <property type="match status" value="1"/>
</dbReference>
<evidence type="ECO:0000313" key="4">
    <source>
        <dbReference type="EMBL" id="RDC64385.1"/>
    </source>
</evidence>
<protein>
    <submittedName>
        <fullName evidence="4">HTH-type transcriptional repressor Bm3R1</fullName>
    </submittedName>
</protein>
<dbReference type="InterPro" id="IPR050624">
    <property type="entry name" value="HTH-type_Tx_Regulator"/>
</dbReference>
<evidence type="ECO:0000256" key="1">
    <source>
        <dbReference type="ARBA" id="ARBA00023125"/>
    </source>
</evidence>
<dbReference type="InterPro" id="IPR054422">
    <property type="entry name" value="TetR-like_HI_0893_C"/>
</dbReference>
<feature type="DNA-binding region" description="H-T-H motif" evidence="2">
    <location>
        <begin position="45"/>
        <end position="64"/>
    </location>
</feature>
<dbReference type="EMBL" id="QASA01000001">
    <property type="protein sequence ID" value="RDC64385.1"/>
    <property type="molecule type" value="Genomic_DNA"/>
</dbReference>
<dbReference type="GO" id="GO:0003677">
    <property type="term" value="F:DNA binding"/>
    <property type="evidence" value="ECO:0007669"/>
    <property type="project" value="UniProtKB-UniRule"/>
</dbReference>
<keyword evidence="1 2" id="KW-0238">DNA-binding</keyword>
<evidence type="ECO:0000313" key="5">
    <source>
        <dbReference type="Proteomes" id="UP000253919"/>
    </source>
</evidence>
<dbReference type="OrthoDB" id="6430772at2"/>
<feature type="domain" description="HTH tetR-type" evidence="3">
    <location>
        <begin position="22"/>
        <end position="82"/>
    </location>
</feature>
<sequence length="207" mass="24024">MRLRTNVRSKAQSERGAVENITDKKKIIFDTTLALVREHGFHGTTMSMLIKNSGVAAGTIYHYFDSKESLIIELHAYIRTIIAEALLESDDESKSFKERFITFWHRQWLFYTQNPDALYFIEQFVNSPYYLRCPYYQNDHCQNIIIRFVKTGIDAAILKPMHYKTMGIMVHSSVLTAAKIKLKNQLPMGPEEVDQVIEVVWDGILNK</sequence>
<dbReference type="InterPro" id="IPR001647">
    <property type="entry name" value="HTH_TetR"/>
</dbReference>
<gene>
    <name evidence="4" type="ORF">AHMF7616_02998</name>
</gene>
<dbReference type="Pfam" id="PF22604">
    <property type="entry name" value="TetR_HI_0893_C"/>
    <property type="match status" value="1"/>
</dbReference>
<dbReference type="InterPro" id="IPR009057">
    <property type="entry name" value="Homeodomain-like_sf"/>
</dbReference>
<dbReference type="PROSITE" id="PS01081">
    <property type="entry name" value="HTH_TETR_1"/>
    <property type="match status" value="1"/>
</dbReference>
<evidence type="ECO:0000259" key="3">
    <source>
        <dbReference type="PROSITE" id="PS50977"/>
    </source>
</evidence>
<organism evidence="4 5">
    <name type="scientific">Adhaeribacter pallidiroseus</name>
    <dbReference type="NCBI Taxonomy" id="2072847"/>
    <lineage>
        <taxon>Bacteria</taxon>
        <taxon>Pseudomonadati</taxon>
        <taxon>Bacteroidota</taxon>
        <taxon>Cytophagia</taxon>
        <taxon>Cytophagales</taxon>
        <taxon>Hymenobacteraceae</taxon>
        <taxon>Adhaeribacter</taxon>
    </lineage>
</organism>
<dbReference type="PANTHER" id="PTHR43479:SF11">
    <property type="entry name" value="ACREF_ENVCD OPERON REPRESSOR-RELATED"/>
    <property type="match status" value="1"/>
</dbReference>
<dbReference type="Proteomes" id="UP000253919">
    <property type="component" value="Unassembled WGS sequence"/>
</dbReference>
<dbReference type="SUPFAM" id="SSF46689">
    <property type="entry name" value="Homeodomain-like"/>
    <property type="match status" value="1"/>
</dbReference>